<dbReference type="HOGENOM" id="CLU_1135055_0_0_1"/>
<accession>A0A0E0J1F4</accession>
<keyword evidence="2" id="KW-1133">Transmembrane helix</keyword>
<proteinExistence type="predicted"/>
<keyword evidence="2" id="KW-0812">Transmembrane</keyword>
<feature type="transmembrane region" description="Helical" evidence="2">
    <location>
        <begin position="6"/>
        <end position="26"/>
    </location>
</feature>
<protein>
    <submittedName>
        <fullName evidence="3">Uncharacterized protein</fullName>
    </submittedName>
</protein>
<reference evidence="3" key="1">
    <citation type="submission" date="2015-04" db="UniProtKB">
        <authorList>
            <consortium name="EnsemblPlants"/>
        </authorList>
    </citation>
    <scope>IDENTIFICATION</scope>
    <source>
        <strain evidence="3">SL10</strain>
    </source>
</reference>
<sequence>MGPLVNLSLSLFIFFLSFSVLLFLSLSRHTFFRQASFFSRRRKRPRPPASSPPAGARSGAPPEPSTSPSGLIHRGNDDFSLHDAFVCSAHAALADVFLHRDPQDWERKHDVVAGVVSHPVARRVEELRVAAVKSADEPSSDKEVAEMEGEFHLSLRSNTQPSETLHVLDVTGYGSFSLSAGGAPAADDAAAAAVRRAGQGPAGRRRLRAGARHRAPRVRLPRRGERRWLRPRPPGQCTTSACVGR</sequence>
<evidence type="ECO:0000256" key="2">
    <source>
        <dbReference type="SAM" id="Phobius"/>
    </source>
</evidence>
<keyword evidence="4" id="KW-1185">Reference proteome</keyword>
<dbReference type="AlphaFoldDB" id="A0A0E0J1F4"/>
<evidence type="ECO:0000313" key="3">
    <source>
        <dbReference type="EnsemblPlants" id="ONIVA11G11630.1"/>
    </source>
</evidence>
<evidence type="ECO:0000313" key="4">
    <source>
        <dbReference type="Proteomes" id="UP000006591"/>
    </source>
</evidence>
<feature type="region of interest" description="Disordered" evidence="1">
    <location>
        <begin position="42"/>
        <end position="73"/>
    </location>
</feature>
<dbReference type="STRING" id="4536.A0A0E0J1F4"/>
<evidence type="ECO:0000256" key="1">
    <source>
        <dbReference type="SAM" id="MobiDB-lite"/>
    </source>
</evidence>
<keyword evidence="2" id="KW-0472">Membrane</keyword>
<organism evidence="3">
    <name type="scientific">Oryza nivara</name>
    <name type="common">Indian wild rice</name>
    <name type="synonym">Oryza sativa f. spontanea</name>
    <dbReference type="NCBI Taxonomy" id="4536"/>
    <lineage>
        <taxon>Eukaryota</taxon>
        <taxon>Viridiplantae</taxon>
        <taxon>Streptophyta</taxon>
        <taxon>Embryophyta</taxon>
        <taxon>Tracheophyta</taxon>
        <taxon>Spermatophyta</taxon>
        <taxon>Magnoliopsida</taxon>
        <taxon>Liliopsida</taxon>
        <taxon>Poales</taxon>
        <taxon>Poaceae</taxon>
        <taxon>BOP clade</taxon>
        <taxon>Oryzoideae</taxon>
        <taxon>Oryzeae</taxon>
        <taxon>Oryzinae</taxon>
        <taxon>Oryza</taxon>
    </lineage>
</organism>
<dbReference type="Proteomes" id="UP000006591">
    <property type="component" value="Chromosome 11"/>
</dbReference>
<dbReference type="Gramene" id="ONIVA11G11630.1">
    <property type="protein sequence ID" value="ONIVA11G11630.1"/>
    <property type="gene ID" value="ONIVA11G11630"/>
</dbReference>
<dbReference type="OMA" id="RPPGQCT"/>
<reference evidence="3" key="2">
    <citation type="submission" date="2018-04" db="EMBL/GenBank/DDBJ databases">
        <title>OnivRS2 (Oryza nivara Reference Sequence Version 2).</title>
        <authorList>
            <person name="Zhang J."/>
            <person name="Kudrna D."/>
            <person name="Lee S."/>
            <person name="Talag J."/>
            <person name="Rajasekar S."/>
            <person name="Welchert J."/>
            <person name="Hsing Y.-I."/>
            <person name="Wing R.A."/>
        </authorList>
    </citation>
    <scope>NUCLEOTIDE SEQUENCE [LARGE SCALE GENOMIC DNA]</scope>
    <source>
        <strain evidence="3">SL10</strain>
    </source>
</reference>
<name>A0A0E0J1F4_ORYNI</name>
<dbReference type="EnsemblPlants" id="ONIVA11G11630.1">
    <property type="protein sequence ID" value="ONIVA11G11630.1"/>
    <property type="gene ID" value="ONIVA11G11630"/>
</dbReference>